<dbReference type="Gene3D" id="3.30.70.270">
    <property type="match status" value="1"/>
</dbReference>
<evidence type="ECO:0000256" key="3">
    <source>
        <dbReference type="PROSITE-ProRule" id="PRU00339"/>
    </source>
</evidence>
<dbReference type="SUPFAM" id="SSF55073">
    <property type="entry name" value="Nucleotide cyclase"/>
    <property type="match status" value="1"/>
</dbReference>
<evidence type="ECO:0000259" key="4">
    <source>
        <dbReference type="PROSITE" id="PS50887"/>
    </source>
</evidence>
<dbReference type="Pfam" id="PF13181">
    <property type="entry name" value="TPR_8"/>
    <property type="match status" value="2"/>
</dbReference>
<dbReference type="Pfam" id="PF13424">
    <property type="entry name" value="TPR_12"/>
    <property type="match status" value="1"/>
</dbReference>
<dbReference type="SUPFAM" id="SSF48452">
    <property type="entry name" value="TPR-like"/>
    <property type="match status" value="3"/>
</dbReference>
<dbReference type="PROSITE" id="PS50887">
    <property type="entry name" value="GGDEF"/>
    <property type="match status" value="1"/>
</dbReference>
<dbReference type="CDD" id="cd01949">
    <property type="entry name" value="GGDEF"/>
    <property type="match status" value="1"/>
</dbReference>
<dbReference type="Gene3D" id="3.40.50.300">
    <property type="entry name" value="P-loop containing nucleotide triphosphate hydrolases"/>
    <property type="match status" value="1"/>
</dbReference>
<dbReference type="InterPro" id="IPR019734">
    <property type="entry name" value="TPR_rpt"/>
</dbReference>
<sequence>MSKIYLDELTGSYNRRYLYYWINNEIKRANRYTMKFALVLLDIDNFRDINNNFGHLEGDRVLIEFTEFLHKSIREVDHIVRYGGDEFIVLVPNAAAQGTNLLAQRLLTLLNETEIANHKIHCSIGFSLYPQDGETVEELFNQADNLMYQAKKEGKNRIGLQQKIIRKLRIPSPITIGRKDETTWCLNQLQEYNTILVAGEIGVGKTRLALEVRDNLNTGIFLRGNANAALSAVPYHPFKHMFKGIIDKHFAMVQRVFKQIPESYKAEVMKLMPAEVDFHVVQTPGMDKYRLYNAVSEFIQQIAHLASPSATTLLLDDLHWMDRPSCELFDFLIRSVKNNIKVFGTYRVEEVKSSEFSEFLGLWAREKLYSQITVRPLNMRESTLLLKAIIGSIPQSAAKFIYHESGGNPFFIEEILRELEHQNKLYLSGRKWAFAKHLEVTIPTSIEETIKRKLKFIDPEIKQFLEIAAIFGQEFVVDAIAVATKRNVGEVLHAFDELNRLGIIKERSDDESFYFSEDIVRQVVYKNIPRANIRVNHQLVGETIERFYRGSLPNYYEQLAQHFTVANDAKRALYYSKKAAFKAKENYAYSLAIKFFENALKFESNHEEIFNIRFALADIYFWTGDYIKATEELNKCLKVNPNAYMAYKQLGRIHANMGDYKNSLKYYRCGLKLAKGTDDVYLFRISIARVYWRRTQFLRAKKECENILRDVKKMKKADIGFVYLTYGVVLLRLEQLDKAEVYLKKSLKINREIDDKDHVAACYQDLALCYLRKFNIKTSEDYLKKALDIDYKIGYLGGIVIARINLGALSVDFNLPKAEQYYADALSVAKLIGAQRHIALLYNNLGHVYENRLMSEEALQNFKRALKLAKEIHYDEITISANRSLSSFYREQGNSKKGKQYFQTAQKLAEKLNLRPSIISCMMEELHYLLDSQNTKRIISLAKNLKSALKQERDPTFRMYGLIYQARVMVKLKKYAQAHVYYKRAYNYIKSLPDNTIAGEISYLKGIAYKKEKKIKEAQKSLQRAKQIFESVGNLHY</sequence>
<evidence type="ECO:0000313" key="5">
    <source>
        <dbReference type="EMBL" id="KPJ73313.1"/>
    </source>
</evidence>
<evidence type="ECO:0000256" key="1">
    <source>
        <dbReference type="ARBA" id="ARBA00022741"/>
    </source>
</evidence>
<dbReference type="GO" id="GO:0005524">
    <property type="term" value="F:ATP binding"/>
    <property type="evidence" value="ECO:0007669"/>
    <property type="project" value="UniProtKB-KW"/>
</dbReference>
<feature type="repeat" description="TPR" evidence="3">
    <location>
        <begin position="839"/>
        <end position="872"/>
    </location>
</feature>
<dbReference type="InterPro" id="IPR027417">
    <property type="entry name" value="P-loop_NTPase"/>
</dbReference>
<comment type="caution">
    <text evidence="5">The sequence shown here is derived from an EMBL/GenBank/DDBJ whole genome shotgun (WGS) entry which is preliminary data.</text>
</comment>
<dbReference type="SMART" id="SM00267">
    <property type="entry name" value="GGDEF"/>
    <property type="match status" value="1"/>
</dbReference>
<dbReference type="AlphaFoldDB" id="A0A0S7YEV3"/>
<dbReference type="SMART" id="SM00028">
    <property type="entry name" value="TPR"/>
    <property type="match status" value="8"/>
</dbReference>
<dbReference type="Gene3D" id="1.25.40.10">
    <property type="entry name" value="Tetratricopeptide repeat domain"/>
    <property type="match status" value="4"/>
</dbReference>
<feature type="non-terminal residue" evidence="5">
    <location>
        <position position="1037"/>
    </location>
</feature>
<protein>
    <recommendedName>
        <fullName evidence="4">GGDEF domain-containing protein</fullName>
    </recommendedName>
</protein>
<feature type="domain" description="GGDEF" evidence="4">
    <location>
        <begin position="34"/>
        <end position="163"/>
    </location>
</feature>
<name>A0A0S7YEV3_UNCT6</name>
<dbReference type="SUPFAM" id="SSF52540">
    <property type="entry name" value="P-loop containing nucleoside triphosphate hydrolases"/>
    <property type="match status" value="1"/>
</dbReference>
<keyword evidence="2" id="KW-0067">ATP-binding</keyword>
<proteinExistence type="predicted"/>
<dbReference type="InterPro" id="IPR041617">
    <property type="entry name" value="TPR_MalT"/>
</dbReference>
<accession>A0A0S7YEV3</accession>
<feature type="repeat" description="TPR" evidence="3">
    <location>
        <begin position="644"/>
        <end position="677"/>
    </location>
</feature>
<keyword evidence="1" id="KW-0547">Nucleotide-binding</keyword>
<evidence type="ECO:0000313" key="6">
    <source>
        <dbReference type="Proteomes" id="UP000051012"/>
    </source>
</evidence>
<dbReference type="InterPro" id="IPR041664">
    <property type="entry name" value="AAA_16"/>
</dbReference>
<keyword evidence="3" id="KW-0802">TPR repeat</keyword>
<feature type="repeat" description="TPR" evidence="3">
    <location>
        <begin position="610"/>
        <end position="643"/>
    </location>
</feature>
<dbReference type="FunFam" id="3.30.70.270:FF:000001">
    <property type="entry name" value="Diguanylate cyclase domain protein"/>
    <property type="match status" value="1"/>
</dbReference>
<dbReference type="Proteomes" id="UP000051012">
    <property type="component" value="Unassembled WGS sequence"/>
</dbReference>
<dbReference type="Pfam" id="PF00990">
    <property type="entry name" value="GGDEF"/>
    <property type="match status" value="1"/>
</dbReference>
<dbReference type="Pfam" id="PF13191">
    <property type="entry name" value="AAA_16"/>
    <property type="match status" value="1"/>
</dbReference>
<dbReference type="InterPro" id="IPR011990">
    <property type="entry name" value="TPR-like_helical_dom_sf"/>
</dbReference>
<dbReference type="InterPro" id="IPR000160">
    <property type="entry name" value="GGDEF_dom"/>
</dbReference>
<gene>
    <name evidence="5" type="ORF">AMJ52_03935</name>
</gene>
<reference evidence="5 6" key="1">
    <citation type="journal article" date="2015" name="Microbiome">
        <title>Genomic resolution of linkages in carbon, nitrogen, and sulfur cycling among widespread estuary sediment bacteria.</title>
        <authorList>
            <person name="Baker B.J."/>
            <person name="Lazar C.S."/>
            <person name="Teske A.P."/>
            <person name="Dick G.J."/>
        </authorList>
    </citation>
    <scope>NUCLEOTIDE SEQUENCE [LARGE SCALE GENOMIC DNA]</scope>
    <source>
        <strain evidence="5">DG_78</strain>
    </source>
</reference>
<dbReference type="GO" id="GO:0005737">
    <property type="term" value="C:cytoplasm"/>
    <property type="evidence" value="ECO:0007669"/>
    <property type="project" value="TreeGrafter"/>
</dbReference>
<dbReference type="EMBL" id="LJNI01000036">
    <property type="protein sequence ID" value="KPJ73313.1"/>
    <property type="molecule type" value="Genomic_DNA"/>
</dbReference>
<dbReference type="GO" id="GO:0004016">
    <property type="term" value="F:adenylate cyclase activity"/>
    <property type="evidence" value="ECO:0007669"/>
    <property type="project" value="TreeGrafter"/>
</dbReference>
<dbReference type="NCBIfam" id="TIGR00254">
    <property type="entry name" value="GGDEF"/>
    <property type="match status" value="1"/>
</dbReference>
<dbReference type="Pfam" id="PF17874">
    <property type="entry name" value="TPR_MalT"/>
    <property type="match status" value="1"/>
</dbReference>
<dbReference type="InterPro" id="IPR029787">
    <property type="entry name" value="Nucleotide_cyclase"/>
</dbReference>
<organism evidence="5 6">
    <name type="scientific">candidate division TA06 bacterium DG_78</name>
    <dbReference type="NCBI Taxonomy" id="1703772"/>
    <lineage>
        <taxon>Bacteria</taxon>
        <taxon>Bacteria division TA06</taxon>
    </lineage>
</organism>
<evidence type="ECO:0000256" key="2">
    <source>
        <dbReference type="ARBA" id="ARBA00022840"/>
    </source>
</evidence>
<dbReference type="PANTHER" id="PTHR16305">
    <property type="entry name" value="TESTICULAR SOLUBLE ADENYLYL CYCLASE"/>
    <property type="match status" value="1"/>
</dbReference>
<dbReference type="PROSITE" id="PS50005">
    <property type="entry name" value="TPR"/>
    <property type="match status" value="3"/>
</dbReference>
<dbReference type="InterPro" id="IPR043128">
    <property type="entry name" value="Rev_trsase/Diguanyl_cyclase"/>
</dbReference>
<dbReference type="PANTHER" id="PTHR16305:SF28">
    <property type="entry name" value="GUANYLATE CYCLASE DOMAIN-CONTAINING PROTEIN"/>
    <property type="match status" value="1"/>
</dbReference>